<evidence type="ECO:0000259" key="8">
    <source>
        <dbReference type="Pfam" id="PF21621"/>
    </source>
</evidence>
<dbReference type="GO" id="GO:0004476">
    <property type="term" value="F:mannose-6-phosphate isomerase activity"/>
    <property type="evidence" value="ECO:0007669"/>
    <property type="project" value="InterPro"/>
</dbReference>
<feature type="domain" description="Phosphomannose isomerase type I catalytic" evidence="7">
    <location>
        <begin position="16"/>
        <end position="112"/>
    </location>
</feature>
<dbReference type="PANTHER" id="PTHR42742:SF3">
    <property type="entry name" value="FRUCTOKINASE"/>
    <property type="match status" value="1"/>
</dbReference>
<reference evidence="9" key="1">
    <citation type="journal article" date="2020" name="mSystems">
        <title>Genome- and Community-Level Interaction Insights into Carbon Utilization and Element Cycling Functions of Hydrothermarchaeota in Hydrothermal Sediment.</title>
        <authorList>
            <person name="Zhou Z."/>
            <person name="Liu Y."/>
            <person name="Xu W."/>
            <person name="Pan J."/>
            <person name="Luo Z.H."/>
            <person name="Li M."/>
        </authorList>
    </citation>
    <scope>NUCLEOTIDE SEQUENCE [LARGE SCALE GENOMIC DNA]</scope>
    <source>
        <strain evidence="9">SpSt-34</strain>
    </source>
</reference>
<feature type="active site" evidence="6">
    <location>
        <position position="187"/>
    </location>
</feature>
<name>A0A7C2K4I3_UNCW3</name>
<feature type="binding site" evidence="5">
    <location>
        <position position="168"/>
    </location>
    <ligand>
        <name>Zn(2+)</name>
        <dbReference type="ChEBI" id="CHEBI:29105"/>
    </ligand>
</feature>
<dbReference type="GO" id="GO:0008270">
    <property type="term" value="F:zinc ion binding"/>
    <property type="evidence" value="ECO:0007669"/>
    <property type="project" value="InterPro"/>
</dbReference>
<feature type="domain" description="Mannose-6-phosphate isomerase cupin" evidence="8">
    <location>
        <begin position="232"/>
        <end position="290"/>
    </location>
</feature>
<gene>
    <name evidence="9" type="ORF">ENQ77_02975</name>
</gene>
<evidence type="ECO:0000256" key="4">
    <source>
        <dbReference type="ARBA" id="ARBA00030762"/>
    </source>
</evidence>
<organism evidence="9">
    <name type="scientific">candidate division WOR-3 bacterium</name>
    <dbReference type="NCBI Taxonomy" id="2052148"/>
    <lineage>
        <taxon>Bacteria</taxon>
        <taxon>Bacteria division WOR-3</taxon>
    </lineage>
</organism>
<dbReference type="PANTHER" id="PTHR42742">
    <property type="entry name" value="TRANSCRIPTIONAL REPRESSOR MPRA"/>
    <property type="match status" value="1"/>
</dbReference>
<evidence type="ECO:0000256" key="5">
    <source>
        <dbReference type="PIRSR" id="PIRSR036894-1"/>
    </source>
</evidence>
<dbReference type="AlphaFoldDB" id="A0A7C2K4I3"/>
<keyword evidence="2 5" id="KW-0862">Zinc</keyword>
<dbReference type="GO" id="GO:0005975">
    <property type="term" value="P:carbohydrate metabolic process"/>
    <property type="evidence" value="ECO:0007669"/>
    <property type="project" value="InterPro"/>
</dbReference>
<dbReference type="InterPro" id="IPR046457">
    <property type="entry name" value="PMI_typeI_cat"/>
</dbReference>
<accession>A0A7C2K4I3</accession>
<comment type="caution">
    <text evidence="9">The sequence shown here is derived from an EMBL/GenBank/DDBJ whole genome shotgun (WGS) entry which is preliminary data.</text>
</comment>
<proteinExistence type="predicted"/>
<evidence type="ECO:0000256" key="3">
    <source>
        <dbReference type="ARBA" id="ARBA00029741"/>
    </source>
</evidence>
<dbReference type="Pfam" id="PF20511">
    <property type="entry name" value="PMI_typeI_cat"/>
    <property type="match status" value="1"/>
</dbReference>
<dbReference type="PIRSF" id="PIRSF036894">
    <property type="entry name" value="PMI_Firm_short"/>
    <property type="match status" value="1"/>
</dbReference>
<protein>
    <recommendedName>
        <fullName evidence="3">Phosphohexomutase</fullName>
    </recommendedName>
    <alternativeName>
        <fullName evidence="4">Phosphomannose isomerase</fullName>
    </alternativeName>
</protein>
<dbReference type="EMBL" id="DSOL01000084">
    <property type="protein sequence ID" value="HEN27623.1"/>
    <property type="molecule type" value="Genomic_DNA"/>
</dbReference>
<keyword evidence="1 5" id="KW-0479">Metal-binding</keyword>
<evidence type="ECO:0000256" key="6">
    <source>
        <dbReference type="PIRSR" id="PIRSR036894-2"/>
    </source>
</evidence>
<dbReference type="InterPro" id="IPR049071">
    <property type="entry name" value="MPI_cupin_dom"/>
</dbReference>
<dbReference type="SUPFAM" id="SSF51182">
    <property type="entry name" value="RmlC-like cupins"/>
    <property type="match status" value="1"/>
</dbReference>
<feature type="binding site" evidence="5">
    <location>
        <position position="117"/>
    </location>
    <ligand>
        <name>Zn(2+)</name>
        <dbReference type="ChEBI" id="CHEBI:29105"/>
    </ligand>
</feature>
<dbReference type="Gene3D" id="2.60.120.10">
    <property type="entry name" value="Jelly Rolls"/>
    <property type="match status" value="2"/>
</dbReference>
<dbReference type="InterPro" id="IPR051804">
    <property type="entry name" value="Carb_Metab_Reg_Kinase/Isom"/>
</dbReference>
<evidence type="ECO:0000256" key="2">
    <source>
        <dbReference type="ARBA" id="ARBA00022833"/>
    </source>
</evidence>
<dbReference type="CDD" id="cd07010">
    <property type="entry name" value="cupin_PMI_type_I_N_bac"/>
    <property type="match status" value="1"/>
</dbReference>
<evidence type="ECO:0000259" key="7">
    <source>
        <dbReference type="Pfam" id="PF20511"/>
    </source>
</evidence>
<dbReference type="Pfam" id="PF21621">
    <property type="entry name" value="MPI_cupin_dom"/>
    <property type="match status" value="1"/>
</dbReference>
<sequence length="297" mass="33581">MGLPDFIFQAEENLVEKTWGGDWITNLKGLKINKRIGESWEFSTHPSRPSYVSINGKKVDLIDLVKKAKYEILGELKTDNIPILVKLLDIRTRISVQVHPSDHIAKMLGETDRGKDEAWMVIGGGRVYIGFKEDVSAEDLLDSRIIEKINKINAGHLDTFYIPAGIIHFAENVKLFEVSTNSDLTYRVYDFSGRETHIEKALKALKMKKTSLEDIRGEKGKIVTDKFEAKIVEGELEFEINTFNIILALEGSLTLKSKREVANLKKGYSCLIPAKTGRYLVEGNTQFIHVCAGEFYL</sequence>
<comment type="cofactor">
    <cofactor evidence="5">
        <name>Zn(2+)</name>
        <dbReference type="ChEBI" id="CHEBI:29105"/>
    </cofactor>
    <text evidence="5">Binds 1 zinc ion per subunit.</text>
</comment>
<feature type="binding site" evidence="5">
    <location>
        <position position="99"/>
    </location>
    <ligand>
        <name>Zn(2+)</name>
        <dbReference type="ChEBI" id="CHEBI:29105"/>
    </ligand>
</feature>
<dbReference type="InterPro" id="IPR014710">
    <property type="entry name" value="RmlC-like_jellyroll"/>
</dbReference>
<dbReference type="InterPro" id="IPR011051">
    <property type="entry name" value="RmlC_Cupin_sf"/>
</dbReference>
<dbReference type="InterPro" id="IPR014628">
    <property type="entry name" value="Man6P_isomerase_Firm_short"/>
</dbReference>
<evidence type="ECO:0000256" key="1">
    <source>
        <dbReference type="ARBA" id="ARBA00022723"/>
    </source>
</evidence>
<evidence type="ECO:0000313" key="9">
    <source>
        <dbReference type="EMBL" id="HEN27623.1"/>
    </source>
</evidence>